<dbReference type="EnsemblMetazoa" id="XM_029485897.1">
    <property type="protein sequence ID" value="XP_029341757.1"/>
    <property type="gene ID" value="LOC100570016"/>
</dbReference>
<sequence>MTSMKNFTQVEVTGDADAVTSELYVENTIENPAWYTVEDNHVSLVSENIEKVIKLETDVLDDCIWESRIEITKYADNQSNMELPLESQVISFLNNTFLLYAVYRFKSPSIVPTLLFFTSQIKYFTTFNLIILLAILINL</sequence>
<proteinExistence type="predicted"/>
<reference evidence="2" key="2">
    <citation type="submission" date="2022-06" db="UniProtKB">
        <authorList>
            <consortium name="EnsemblMetazoa"/>
        </authorList>
    </citation>
    <scope>IDENTIFICATION</scope>
</reference>
<dbReference type="OrthoDB" id="6365676at2759"/>
<dbReference type="Proteomes" id="UP000007819">
    <property type="component" value="Chromosome X"/>
</dbReference>
<reference evidence="3" key="1">
    <citation type="submission" date="2010-06" db="EMBL/GenBank/DDBJ databases">
        <authorList>
            <person name="Jiang H."/>
            <person name="Abraham K."/>
            <person name="Ali S."/>
            <person name="Alsbrooks S.L."/>
            <person name="Anim B.N."/>
            <person name="Anosike U.S."/>
            <person name="Attaway T."/>
            <person name="Bandaranaike D.P."/>
            <person name="Battles P.K."/>
            <person name="Bell S.N."/>
            <person name="Bell A.V."/>
            <person name="Beltran B."/>
            <person name="Bickham C."/>
            <person name="Bustamante Y."/>
            <person name="Caleb T."/>
            <person name="Canada A."/>
            <person name="Cardenas V."/>
            <person name="Carter K."/>
            <person name="Chacko J."/>
            <person name="Chandrabose M.N."/>
            <person name="Chavez D."/>
            <person name="Chavez A."/>
            <person name="Chen L."/>
            <person name="Chu H.-S."/>
            <person name="Claassen K.J."/>
            <person name="Cockrell R."/>
            <person name="Collins M."/>
            <person name="Cooper J.A."/>
            <person name="Cree A."/>
            <person name="Curry S.M."/>
            <person name="Da Y."/>
            <person name="Dao M.D."/>
            <person name="Das B."/>
            <person name="Davila M.-L."/>
            <person name="Davy-Carroll L."/>
            <person name="Denson S."/>
            <person name="Dinh H."/>
            <person name="Ebong V.E."/>
            <person name="Edwards J.R."/>
            <person name="Egan A."/>
            <person name="El-Daye J."/>
            <person name="Escobedo L."/>
            <person name="Fernandez S."/>
            <person name="Fernando P.R."/>
            <person name="Flagg N."/>
            <person name="Forbes L.D."/>
            <person name="Fowler R.G."/>
            <person name="Fu Q."/>
            <person name="Gabisi R.A."/>
            <person name="Ganer J."/>
            <person name="Garbino Pronczuk A."/>
            <person name="Garcia R.M."/>
            <person name="Garner T."/>
            <person name="Garrett T.E."/>
            <person name="Gonzalez D.A."/>
            <person name="Hamid H."/>
            <person name="Hawkins E.S."/>
            <person name="Hirani K."/>
            <person name="Hogues M.E."/>
            <person name="Hollins B."/>
            <person name="Hsiao C.-H."/>
            <person name="Jabil R."/>
            <person name="James M.L."/>
            <person name="Jhangiani S.N."/>
            <person name="Johnson B."/>
            <person name="Johnson Q."/>
            <person name="Joshi V."/>
            <person name="Kalu J.B."/>
            <person name="Kam C."/>
            <person name="Kashfia A."/>
            <person name="Keebler J."/>
            <person name="Kisamo H."/>
            <person name="Kovar C.L."/>
            <person name="Lago L.A."/>
            <person name="Lai C.-Y."/>
            <person name="Laidlaw J."/>
            <person name="Lara F."/>
            <person name="Le T.-K."/>
            <person name="Lee S.L."/>
            <person name="Legall F.H."/>
            <person name="Lemon S.J."/>
            <person name="Lewis L.R."/>
            <person name="Li B."/>
            <person name="Liu Y."/>
            <person name="Liu Y.-S."/>
            <person name="Lopez J."/>
            <person name="Lozado R.J."/>
            <person name="Lu J."/>
            <person name="Madu R.C."/>
            <person name="Maheshwari M."/>
            <person name="Maheshwari R."/>
            <person name="Malloy K."/>
            <person name="Martinez E."/>
            <person name="Mathew T."/>
            <person name="Mercado I.C."/>
            <person name="Mercado C."/>
            <person name="Meyer B."/>
            <person name="Montgomery K."/>
            <person name="Morgan M.B."/>
            <person name="Munidasa M."/>
            <person name="Nazareth L.V."/>
            <person name="Nelson J."/>
            <person name="Ng B.M."/>
            <person name="Nguyen N.B."/>
            <person name="Nguyen P.Q."/>
            <person name="Nguyen T."/>
            <person name="Obregon M."/>
            <person name="Okwuonu G.O."/>
            <person name="Onwere C.G."/>
            <person name="Orozco G."/>
            <person name="Parra A."/>
            <person name="Patel S."/>
            <person name="Patil S."/>
            <person name="Perez A."/>
            <person name="Perez Y."/>
            <person name="Pham C."/>
            <person name="Primus E.L."/>
            <person name="Pu L.-L."/>
            <person name="Puazo M."/>
            <person name="Qin X."/>
            <person name="Quiroz J.B."/>
            <person name="Reese J."/>
            <person name="Richards S."/>
            <person name="Rives C.M."/>
            <person name="Robberts R."/>
            <person name="Ruiz S.J."/>
            <person name="Ruiz M.J."/>
            <person name="Santibanez J."/>
            <person name="Schneider B.W."/>
            <person name="Sisson I."/>
            <person name="Smith M."/>
            <person name="Sodergren E."/>
            <person name="Song X.-Z."/>
            <person name="Song B.B."/>
            <person name="Summersgill H."/>
            <person name="Thelus R."/>
            <person name="Thornton R.D."/>
            <person name="Trejos Z.Y."/>
            <person name="Usmani K."/>
            <person name="Vattathil S."/>
            <person name="Villasana D."/>
            <person name="Walker D.L."/>
            <person name="Wang S."/>
            <person name="Wang K."/>
            <person name="White C.S."/>
            <person name="Williams A.C."/>
            <person name="Williamson J."/>
            <person name="Wilson K."/>
            <person name="Woghiren I.O."/>
            <person name="Woodworth J.R."/>
            <person name="Worley K.C."/>
            <person name="Wright R.A."/>
            <person name="Wu W."/>
            <person name="Young L."/>
            <person name="Zhang L."/>
            <person name="Zhang J."/>
            <person name="Zhu Y."/>
            <person name="Muzny D.M."/>
            <person name="Weinstock G."/>
            <person name="Gibbs R.A."/>
        </authorList>
    </citation>
    <scope>NUCLEOTIDE SEQUENCE [LARGE SCALE GENOMIC DNA]</scope>
    <source>
        <strain evidence="3">LSR1</strain>
    </source>
</reference>
<dbReference type="GeneID" id="100570016"/>
<protein>
    <submittedName>
        <fullName evidence="2">Uncharacterized protein</fullName>
    </submittedName>
</protein>
<name>A0A8R2NK61_ACYPI</name>
<dbReference type="AlphaFoldDB" id="A0A8R2NK61"/>
<accession>A0A8R2NK61</accession>
<evidence type="ECO:0000313" key="3">
    <source>
        <dbReference type="Proteomes" id="UP000007819"/>
    </source>
</evidence>
<evidence type="ECO:0000256" key="1">
    <source>
        <dbReference type="SAM" id="Phobius"/>
    </source>
</evidence>
<dbReference type="KEGG" id="api:100570016"/>
<keyword evidence="1" id="KW-1133">Transmembrane helix</keyword>
<feature type="transmembrane region" description="Helical" evidence="1">
    <location>
        <begin position="114"/>
        <end position="137"/>
    </location>
</feature>
<evidence type="ECO:0000313" key="2">
    <source>
        <dbReference type="EnsemblMetazoa" id="XP_029341757.1"/>
    </source>
</evidence>
<keyword evidence="1" id="KW-0812">Transmembrane</keyword>
<keyword evidence="3" id="KW-1185">Reference proteome</keyword>
<dbReference type="RefSeq" id="XP_029341757.1">
    <property type="nucleotide sequence ID" value="XM_029485897.1"/>
</dbReference>
<organism evidence="2 3">
    <name type="scientific">Acyrthosiphon pisum</name>
    <name type="common">Pea aphid</name>
    <dbReference type="NCBI Taxonomy" id="7029"/>
    <lineage>
        <taxon>Eukaryota</taxon>
        <taxon>Metazoa</taxon>
        <taxon>Ecdysozoa</taxon>
        <taxon>Arthropoda</taxon>
        <taxon>Hexapoda</taxon>
        <taxon>Insecta</taxon>
        <taxon>Pterygota</taxon>
        <taxon>Neoptera</taxon>
        <taxon>Paraneoptera</taxon>
        <taxon>Hemiptera</taxon>
        <taxon>Sternorrhyncha</taxon>
        <taxon>Aphidomorpha</taxon>
        <taxon>Aphidoidea</taxon>
        <taxon>Aphididae</taxon>
        <taxon>Macrosiphini</taxon>
        <taxon>Acyrthosiphon</taxon>
    </lineage>
</organism>
<keyword evidence="1" id="KW-0472">Membrane</keyword>